<keyword evidence="4" id="KW-1185">Reference proteome</keyword>
<dbReference type="InterPro" id="IPR001128">
    <property type="entry name" value="Cyt_P450"/>
</dbReference>
<proteinExistence type="inferred from homology"/>
<evidence type="ECO:0000256" key="2">
    <source>
        <dbReference type="RuleBase" id="RU000461"/>
    </source>
</evidence>
<organism evidence="3 4">
    <name type="scientific">Crossiella cryophila</name>
    <dbReference type="NCBI Taxonomy" id="43355"/>
    <lineage>
        <taxon>Bacteria</taxon>
        <taxon>Bacillati</taxon>
        <taxon>Actinomycetota</taxon>
        <taxon>Actinomycetes</taxon>
        <taxon>Pseudonocardiales</taxon>
        <taxon>Pseudonocardiaceae</taxon>
        <taxon>Crossiella</taxon>
    </lineage>
</organism>
<dbReference type="GO" id="GO:0005506">
    <property type="term" value="F:iron ion binding"/>
    <property type="evidence" value="ECO:0007669"/>
    <property type="project" value="InterPro"/>
</dbReference>
<evidence type="ECO:0000313" key="4">
    <source>
        <dbReference type="Proteomes" id="UP000533598"/>
    </source>
</evidence>
<dbReference type="Gene3D" id="1.10.630.10">
    <property type="entry name" value="Cytochrome P450"/>
    <property type="match status" value="1"/>
</dbReference>
<keyword evidence="2" id="KW-0503">Monooxygenase</keyword>
<dbReference type="PANTHER" id="PTHR46696:SF4">
    <property type="entry name" value="BIOTIN BIOSYNTHESIS CYTOCHROME P450"/>
    <property type="match status" value="1"/>
</dbReference>
<dbReference type="Proteomes" id="UP000533598">
    <property type="component" value="Unassembled WGS sequence"/>
</dbReference>
<keyword evidence="2" id="KW-0349">Heme</keyword>
<keyword evidence="2" id="KW-0479">Metal-binding</keyword>
<evidence type="ECO:0000256" key="1">
    <source>
        <dbReference type="ARBA" id="ARBA00010617"/>
    </source>
</evidence>
<sequence length="396" mass="43269">MRTEPGLPPDRPFDLADPAAYATGDAHGSWHRLRQTDPVRLDRTPSGVPYWSAFTHRDCARILRDTNTFSSTSGTILDSIGSPDPAGGRTVVLADPPQHAPLRALTMRHLGPAAVRGQADTIRERVHRLVADLTPGVHDVMPKLRRLPMLALGPLLDLPEQDWDALVHHAIGCIAPTDPEFANGTLNHNHAKLFHLIRTALHTGNAFAADLRSLPLSGRPATSRDVLLNLYSTLIGGNTTTPHVAAHLLLRLADQPELWEAIRADPTQIPDLVEEGVRWATPTQSLVRRVTTDVELGGRQLRAGDWVAAWVASANRDEAVFPDPYRFTPGRPAHAHLGFGRGAHYCAGAQAARLLLGALIEELVQRGLRFSLAQEPQHLSSTVINGITTMPMRFCR</sequence>
<protein>
    <submittedName>
        <fullName evidence="3">Cytochrome P450</fullName>
    </submittedName>
</protein>
<dbReference type="SUPFAM" id="SSF48264">
    <property type="entry name" value="Cytochrome P450"/>
    <property type="match status" value="1"/>
</dbReference>
<keyword evidence="2" id="KW-0560">Oxidoreductase</keyword>
<dbReference type="GO" id="GO:0006707">
    <property type="term" value="P:cholesterol catabolic process"/>
    <property type="evidence" value="ECO:0007669"/>
    <property type="project" value="TreeGrafter"/>
</dbReference>
<dbReference type="InterPro" id="IPR036396">
    <property type="entry name" value="Cyt_P450_sf"/>
</dbReference>
<accession>A0A7W7FVL4</accession>
<dbReference type="InterPro" id="IPR017972">
    <property type="entry name" value="Cyt_P450_CS"/>
</dbReference>
<dbReference type="GO" id="GO:0008395">
    <property type="term" value="F:steroid hydroxylase activity"/>
    <property type="evidence" value="ECO:0007669"/>
    <property type="project" value="TreeGrafter"/>
</dbReference>
<comment type="similarity">
    <text evidence="1 2">Belongs to the cytochrome P450 family.</text>
</comment>
<dbReference type="PROSITE" id="PS00086">
    <property type="entry name" value="CYTOCHROME_P450"/>
    <property type="match status" value="1"/>
</dbReference>
<dbReference type="AlphaFoldDB" id="A0A7W7FVL4"/>
<reference evidence="3 4" key="1">
    <citation type="submission" date="2020-08" db="EMBL/GenBank/DDBJ databases">
        <title>Sequencing the genomes of 1000 actinobacteria strains.</title>
        <authorList>
            <person name="Klenk H.-P."/>
        </authorList>
    </citation>
    <scope>NUCLEOTIDE SEQUENCE [LARGE SCALE GENOMIC DNA]</scope>
    <source>
        <strain evidence="3 4">DSM 44230</strain>
    </source>
</reference>
<dbReference type="PANTHER" id="PTHR46696">
    <property type="entry name" value="P450, PUTATIVE (EUROFUNG)-RELATED"/>
    <property type="match status" value="1"/>
</dbReference>
<name>A0A7W7FVL4_9PSEU</name>
<dbReference type="EMBL" id="JACHMH010000001">
    <property type="protein sequence ID" value="MBB4678608.1"/>
    <property type="molecule type" value="Genomic_DNA"/>
</dbReference>
<evidence type="ECO:0000313" key="3">
    <source>
        <dbReference type="EMBL" id="MBB4678608.1"/>
    </source>
</evidence>
<dbReference type="PRINTS" id="PR00359">
    <property type="entry name" value="BP450"/>
</dbReference>
<comment type="caution">
    <text evidence="3">The sequence shown here is derived from an EMBL/GenBank/DDBJ whole genome shotgun (WGS) entry which is preliminary data.</text>
</comment>
<dbReference type="Pfam" id="PF00067">
    <property type="entry name" value="p450"/>
    <property type="match status" value="1"/>
</dbReference>
<dbReference type="InterPro" id="IPR002397">
    <property type="entry name" value="Cyt_P450_B"/>
</dbReference>
<dbReference type="GO" id="GO:0020037">
    <property type="term" value="F:heme binding"/>
    <property type="evidence" value="ECO:0007669"/>
    <property type="project" value="InterPro"/>
</dbReference>
<gene>
    <name evidence="3" type="ORF">HNR67_004726</name>
</gene>
<keyword evidence="2" id="KW-0408">Iron</keyword>
<dbReference type="RefSeq" id="WP_185004461.1">
    <property type="nucleotide sequence ID" value="NZ_BAAAUI010000010.1"/>
</dbReference>
<dbReference type="GO" id="GO:0036199">
    <property type="term" value="F:cholest-4-en-3-one 26-monooxygenase activity"/>
    <property type="evidence" value="ECO:0007669"/>
    <property type="project" value="TreeGrafter"/>
</dbReference>